<accession>A0A8T1PXA4</accession>
<feature type="compositionally biased region" description="Polar residues" evidence="1">
    <location>
        <begin position="288"/>
        <end position="302"/>
    </location>
</feature>
<reference evidence="2" key="1">
    <citation type="submission" date="2020-12" db="EMBL/GenBank/DDBJ databases">
        <title>WGS assembly of Carya illinoinensis cv. Pawnee.</title>
        <authorList>
            <person name="Platts A."/>
            <person name="Shu S."/>
            <person name="Wright S."/>
            <person name="Barry K."/>
            <person name="Edger P."/>
            <person name="Pires J.C."/>
            <person name="Schmutz J."/>
        </authorList>
    </citation>
    <scope>NUCLEOTIDE SEQUENCE</scope>
    <source>
        <tissue evidence="2">Leaf</tissue>
    </source>
</reference>
<feature type="compositionally biased region" description="Polar residues" evidence="1">
    <location>
        <begin position="216"/>
        <end position="231"/>
    </location>
</feature>
<feature type="region of interest" description="Disordered" evidence="1">
    <location>
        <begin position="244"/>
        <end position="269"/>
    </location>
</feature>
<name>A0A8T1PXA4_CARIL</name>
<comment type="caution">
    <text evidence="2">The sequence shown here is derived from an EMBL/GenBank/DDBJ whole genome shotgun (WGS) entry which is preliminary data.</text>
</comment>
<evidence type="ECO:0000256" key="1">
    <source>
        <dbReference type="SAM" id="MobiDB-lite"/>
    </source>
</evidence>
<dbReference type="EMBL" id="CM031815">
    <property type="protein sequence ID" value="KAG6646444.1"/>
    <property type="molecule type" value="Genomic_DNA"/>
</dbReference>
<evidence type="ECO:0000313" key="3">
    <source>
        <dbReference type="Proteomes" id="UP000811609"/>
    </source>
</evidence>
<protein>
    <submittedName>
        <fullName evidence="2">Uncharacterized protein</fullName>
    </submittedName>
</protein>
<feature type="region of interest" description="Disordered" evidence="1">
    <location>
        <begin position="287"/>
        <end position="353"/>
    </location>
</feature>
<gene>
    <name evidence="2" type="ORF">CIPAW_07G009700</name>
</gene>
<feature type="region of interest" description="Disordered" evidence="1">
    <location>
        <begin position="138"/>
        <end position="190"/>
    </location>
</feature>
<keyword evidence="3" id="KW-1185">Reference proteome</keyword>
<dbReference type="AlphaFoldDB" id="A0A8T1PXA4"/>
<proteinExistence type="predicted"/>
<organism evidence="2 3">
    <name type="scientific">Carya illinoinensis</name>
    <name type="common">Pecan</name>
    <dbReference type="NCBI Taxonomy" id="32201"/>
    <lineage>
        <taxon>Eukaryota</taxon>
        <taxon>Viridiplantae</taxon>
        <taxon>Streptophyta</taxon>
        <taxon>Embryophyta</taxon>
        <taxon>Tracheophyta</taxon>
        <taxon>Spermatophyta</taxon>
        <taxon>Magnoliopsida</taxon>
        <taxon>eudicotyledons</taxon>
        <taxon>Gunneridae</taxon>
        <taxon>Pentapetalae</taxon>
        <taxon>rosids</taxon>
        <taxon>fabids</taxon>
        <taxon>Fagales</taxon>
        <taxon>Juglandaceae</taxon>
        <taxon>Carya</taxon>
    </lineage>
</organism>
<dbReference type="Proteomes" id="UP000811609">
    <property type="component" value="Chromosome 7"/>
</dbReference>
<sequence length="353" mass="39043">MRSIVLDRLSCHETQKRILFSYLRIKYETFYKLSKLSWCTLFFEKTNPSFHHTALVIMSWYGRSLFGGGSRTAGGVASVANAKELSKASYASESNQVSRPVMIDAEGRKMPVIVCTSNQSEQSYLVETIEPIRTPLVSEYTHGSPPKADPVKNYGNGYSPPTKAEPVEDYVRDDDNQRRHSSPARDRPREVEVFLNKVQTEASQPNRVGSLGASPCGQTPVSNEQTGYVGNSGYSYDKNGLVTEPTMRRPSRSAWAPATPRNDTKLDTPTSDIATAMENLKEGARGLSVTNVPPQSRYNIPLSTGPKRDTYSDTIDSSVRRYGNLNISSRPRTTGDTYDSREAAKRYGGASIA</sequence>
<evidence type="ECO:0000313" key="2">
    <source>
        <dbReference type="EMBL" id="KAG6646444.1"/>
    </source>
</evidence>
<feature type="region of interest" description="Disordered" evidence="1">
    <location>
        <begin position="205"/>
        <end position="231"/>
    </location>
</feature>
<feature type="compositionally biased region" description="Basic and acidic residues" evidence="1">
    <location>
        <begin position="165"/>
        <end position="190"/>
    </location>
</feature>
<feature type="compositionally biased region" description="Polar residues" evidence="1">
    <location>
        <begin position="325"/>
        <end position="337"/>
    </location>
</feature>